<comment type="catalytic activity">
    <reaction evidence="9">
        <text>L-lysyl-[histone] + acetyl-CoA = N(6)-acetyl-L-lysyl-[histone] + CoA + H(+)</text>
        <dbReference type="Rhea" id="RHEA:21992"/>
        <dbReference type="Rhea" id="RHEA-COMP:9845"/>
        <dbReference type="Rhea" id="RHEA-COMP:11338"/>
        <dbReference type="ChEBI" id="CHEBI:15378"/>
        <dbReference type="ChEBI" id="CHEBI:29969"/>
        <dbReference type="ChEBI" id="CHEBI:57287"/>
        <dbReference type="ChEBI" id="CHEBI:57288"/>
        <dbReference type="ChEBI" id="CHEBI:61930"/>
        <dbReference type="EC" id="2.3.1.48"/>
    </reaction>
    <physiologicalReaction direction="left-to-right" evidence="9">
        <dbReference type="Rhea" id="RHEA:21993"/>
    </physiologicalReaction>
</comment>
<keyword evidence="8" id="KW-0539">Nucleus</keyword>
<evidence type="ECO:0000256" key="4">
    <source>
        <dbReference type="ARBA" id="ARBA00022763"/>
    </source>
</evidence>
<evidence type="ECO:0000256" key="2">
    <source>
        <dbReference type="ARBA" id="ARBA00013184"/>
    </source>
</evidence>
<dbReference type="InterPro" id="IPR051236">
    <property type="entry name" value="HAT_RTT109-like"/>
</dbReference>
<evidence type="ECO:0000256" key="6">
    <source>
        <dbReference type="ARBA" id="ARBA00023015"/>
    </source>
</evidence>
<sequence>MGKTLVEYLMRDLSATVAGKHTYDLYVLSTTQVETDSPTPKLNPTAKRRRFIVFLAEDAIFVTALEVHEYVEDHGENDSVSLYISKVDTTGFSSESGSPTKPLITSFLKYYIEVRSPKLLKINVFARAQPQYLFTKSFENPQKRVLRDTALVKWWKNVITETLSTISSRMRGGTTAWFYIPGENSERSARIIIKDENAEPQGKPLWIYGYPYDDDQAANNVIPRFIDDAKGRVLRDVAGRDGKRKKTTDDGDKQMSVEEFWQVMAISGECGAGKTTGFFWVEITNARSEPNKKWKTDGMSVINDTEFPRVVHELLDLDFWPREKAIESTQKFTEILANECGLQQVKIVVDNLSKQFKKIDDRVVNNLQTSVKRKIPPSEKDGEASVNVLSPSVIRRRMR</sequence>
<dbReference type="EMBL" id="CAJVPJ010001476">
    <property type="protein sequence ID" value="CAG8592758.1"/>
    <property type="molecule type" value="Genomic_DNA"/>
</dbReference>
<dbReference type="PANTHER" id="PTHR31571:SF2">
    <property type="entry name" value="HISTONE ACETYLTRANSFERASE RTT109"/>
    <property type="match status" value="1"/>
</dbReference>
<dbReference type="AlphaFoldDB" id="A0A9N9CA96"/>
<evidence type="ECO:0000313" key="11">
    <source>
        <dbReference type="Proteomes" id="UP000789572"/>
    </source>
</evidence>
<dbReference type="Proteomes" id="UP000789572">
    <property type="component" value="Unassembled WGS sequence"/>
</dbReference>
<keyword evidence="6" id="KW-0805">Transcription regulation</keyword>
<comment type="caution">
    <text evidence="10">The sequence shown here is derived from an EMBL/GenBank/DDBJ whole genome shotgun (WGS) entry which is preliminary data.</text>
</comment>
<evidence type="ECO:0000256" key="5">
    <source>
        <dbReference type="ARBA" id="ARBA00022990"/>
    </source>
</evidence>
<keyword evidence="3" id="KW-0808">Transferase</keyword>
<organism evidence="10 11">
    <name type="scientific">Paraglomus occultum</name>
    <dbReference type="NCBI Taxonomy" id="144539"/>
    <lineage>
        <taxon>Eukaryota</taxon>
        <taxon>Fungi</taxon>
        <taxon>Fungi incertae sedis</taxon>
        <taxon>Mucoromycota</taxon>
        <taxon>Glomeromycotina</taxon>
        <taxon>Glomeromycetes</taxon>
        <taxon>Paraglomerales</taxon>
        <taxon>Paraglomeraceae</taxon>
        <taxon>Paraglomus</taxon>
    </lineage>
</organism>
<evidence type="ECO:0000256" key="9">
    <source>
        <dbReference type="ARBA" id="ARBA00048940"/>
    </source>
</evidence>
<accession>A0A9N9CA96</accession>
<evidence type="ECO:0000256" key="1">
    <source>
        <dbReference type="ARBA" id="ARBA00004123"/>
    </source>
</evidence>
<keyword evidence="4" id="KW-0227">DNA damage</keyword>
<gene>
    <name evidence="10" type="ORF">POCULU_LOCUS7061</name>
</gene>
<dbReference type="GO" id="GO:0005634">
    <property type="term" value="C:nucleus"/>
    <property type="evidence" value="ECO:0007669"/>
    <property type="project" value="UniProtKB-SubCell"/>
</dbReference>
<dbReference type="SMART" id="SM01250">
    <property type="entry name" value="KAT11"/>
    <property type="match status" value="1"/>
</dbReference>
<keyword evidence="7" id="KW-0804">Transcription</keyword>
<dbReference type="GO" id="GO:0006355">
    <property type="term" value="P:regulation of DNA-templated transcription"/>
    <property type="evidence" value="ECO:0007669"/>
    <property type="project" value="InterPro"/>
</dbReference>
<dbReference type="InterPro" id="IPR016849">
    <property type="entry name" value="Rtt109"/>
</dbReference>
<dbReference type="OrthoDB" id="3361892at2759"/>
<protein>
    <recommendedName>
        <fullName evidence="2">histone acetyltransferase</fullName>
        <ecNumber evidence="2">2.3.1.48</ecNumber>
    </recommendedName>
</protein>
<name>A0A9N9CA96_9GLOM</name>
<dbReference type="GO" id="GO:0032931">
    <property type="term" value="F:histone H3K56 acetyltransferase activity"/>
    <property type="evidence" value="ECO:0007669"/>
    <property type="project" value="TreeGrafter"/>
</dbReference>
<evidence type="ECO:0000256" key="3">
    <source>
        <dbReference type="ARBA" id="ARBA00022679"/>
    </source>
</evidence>
<dbReference type="EC" id="2.3.1.48" evidence="2"/>
<evidence type="ECO:0000256" key="8">
    <source>
        <dbReference type="ARBA" id="ARBA00023242"/>
    </source>
</evidence>
<keyword evidence="5" id="KW-0007">Acetylation</keyword>
<dbReference type="PROSITE" id="PS51728">
    <property type="entry name" value="RTT109_HAT"/>
    <property type="match status" value="1"/>
</dbReference>
<dbReference type="Pfam" id="PF08214">
    <property type="entry name" value="HAT_KAT11"/>
    <property type="match status" value="1"/>
</dbReference>
<proteinExistence type="predicted"/>
<comment type="subcellular location">
    <subcellularLocation>
        <location evidence="1">Nucleus</location>
    </subcellularLocation>
</comment>
<dbReference type="InterPro" id="IPR013178">
    <property type="entry name" value="Histone_AcTrfase_Rtt109/CBP"/>
</dbReference>
<reference evidence="10" key="1">
    <citation type="submission" date="2021-06" db="EMBL/GenBank/DDBJ databases">
        <authorList>
            <person name="Kallberg Y."/>
            <person name="Tangrot J."/>
            <person name="Rosling A."/>
        </authorList>
    </citation>
    <scope>NUCLEOTIDE SEQUENCE</scope>
    <source>
        <strain evidence="10">IA702</strain>
    </source>
</reference>
<dbReference type="GO" id="GO:0006974">
    <property type="term" value="P:DNA damage response"/>
    <property type="evidence" value="ECO:0007669"/>
    <property type="project" value="UniProtKB-KW"/>
</dbReference>
<evidence type="ECO:0000256" key="7">
    <source>
        <dbReference type="ARBA" id="ARBA00023163"/>
    </source>
</evidence>
<evidence type="ECO:0000313" key="10">
    <source>
        <dbReference type="EMBL" id="CAG8592758.1"/>
    </source>
</evidence>
<keyword evidence="11" id="KW-1185">Reference proteome</keyword>
<dbReference type="PANTHER" id="PTHR31571">
    <property type="entry name" value="ALTERED INHERITANCE OF MITOCHONDRIA PROTEIN 6"/>
    <property type="match status" value="1"/>
</dbReference>